<dbReference type="EMBL" id="DSOK01000259">
    <property type="protein sequence ID" value="HEN15630.1"/>
    <property type="molecule type" value="Genomic_DNA"/>
</dbReference>
<comment type="caution">
    <text evidence="1">The sequence shown here is derived from an EMBL/GenBank/DDBJ whole genome shotgun (WGS) entry which is preliminary data.</text>
</comment>
<dbReference type="AlphaFoldDB" id="A0A7C2NX65"/>
<name>A0A7C2NX65_9PLAN</name>
<sequence length="78" mass="8818">MWCLYALKGRQPRKLVATFDSEQQLLAYVQWATLAHKPDGTRTFEQKTPLTGYTGFEHENCPDLGSVDLPHNPTPGML</sequence>
<proteinExistence type="predicted"/>
<gene>
    <name evidence="1" type="ORF">ENQ76_09200</name>
</gene>
<protein>
    <submittedName>
        <fullName evidence="1">Uncharacterized protein</fullName>
    </submittedName>
</protein>
<evidence type="ECO:0000313" key="1">
    <source>
        <dbReference type="EMBL" id="HEN15630.1"/>
    </source>
</evidence>
<organism evidence="1">
    <name type="scientific">Schlesneria paludicola</name>
    <dbReference type="NCBI Taxonomy" id="360056"/>
    <lineage>
        <taxon>Bacteria</taxon>
        <taxon>Pseudomonadati</taxon>
        <taxon>Planctomycetota</taxon>
        <taxon>Planctomycetia</taxon>
        <taxon>Planctomycetales</taxon>
        <taxon>Planctomycetaceae</taxon>
        <taxon>Schlesneria</taxon>
    </lineage>
</organism>
<accession>A0A7C2NX65</accession>
<reference evidence="1" key="1">
    <citation type="journal article" date="2020" name="mSystems">
        <title>Genome- and Community-Level Interaction Insights into Carbon Utilization and Element Cycling Functions of Hydrothermarchaeota in Hydrothermal Sediment.</title>
        <authorList>
            <person name="Zhou Z."/>
            <person name="Liu Y."/>
            <person name="Xu W."/>
            <person name="Pan J."/>
            <person name="Luo Z.H."/>
            <person name="Li M."/>
        </authorList>
    </citation>
    <scope>NUCLEOTIDE SEQUENCE [LARGE SCALE GENOMIC DNA]</scope>
    <source>
        <strain evidence="1">SpSt-339</strain>
    </source>
</reference>